<dbReference type="CDD" id="cd16913">
    <property type="entry name" value="YkuD_like"/>
    <property type="match status" value="1"/>
</dbReference>
<dbReference type="InterPro" id="IPR005490">
    <property type="entry name" value="LD_TPept_cat_dom"/>
</dbReference>
<keyword evidence="3" id="KW-0133">Cell shape</keyword>
<dbReference type="GO" id="GO:0005576">
    <property type="term" value="C:extracellular region"/>
    <property type="evidence" value="ECO:0007669"/>
    <property type="project" value="TreeGrafter"/>
</dbReference>
<dbReference type="SUPFAM" id="SSF47090">
    <property type="entry name" value="PGBD-like"/>
    <property type="match status" value="1"/>
</dbReference>
<name>A0A6J7EB01_9ZZZZ</name>
<dbReference type="InterPro" id="IPR019606">
    <property type="entry name" value="GerMN"/>
</dbReference>
<dbReference type="SMART" id="SM00909">
    <property type="entry name" value="Germane"/>
    <property type="match status" value="1"/>
</dbReference>
<evidence type="ECO:0000256" key="6">
    <source>
        <dbReference type="SAM" id="MobiDB-lite"/>
    </source>
</evidence>
<reference evidence="8" key="1">
    <citation type="submission" date="2020-05" db="EMBL/GenBank/DDBJ databases">
        <authorList>
            <person name="Chiriac C."/>
            <person name="Salcher M."/>
            <person name="Ghai R."/>
            <person name="Kavagutti S V."/>
        </authorList>
    </citation>
    <scope>NUCLEOTIDE SEQUENCE</scope>
</reference>
<comment type="pathway">
    <text evidence="1">Cell wall biogenesis; peptidoglycan biosynthesis.</text>
</comment>
<feature type="region of interest" description="Disordered" evidence="6">
    <location>
        <begin position="154"/>
        <end position="175"/>
    </location>
</feature>
<sequence length="356" mass="37915">MRRLLPPIALLLTLAAAAGPASAARRPVKLYFTAGEQLRIVDRRLSENSTTLLPALRALLSGPTSAERARGADTQIPRGVKLRSVTVTAGGGATVVFTQGFLKDIPVDAAQRTSRQTAALRARLAQVIFTVTQFGDIDEARVVAGEVTIDEDVSREDYATPSRPPKPQVIPPGEAIPGTRAVQERLTALGYLPASAVDGLAGYRTQQAIMAFQAWNGLDRDGVVGPATSAKLKTASRPRGTAGGASRRIEVHRARGVALLIDGGRVVRAIHISTGAGADATPRGRYRVFRKERRSWSVPFRVWLPYASYFNKGIALHESPDVPPQPASHGCVRVPAPEAPEVYAFATVGTEVVVVG</sequence>
<protein>
    <submittedName>
        <fullName evidence="8">Unannotated protein</fullName>
    </submittedName>
</protein>
<dbReference type="GO" id="GO:0016740">
    <property type="term" value="F:transferase activity"/>
    <property type="evidence" value="ECO:0007669"/>
    <property type="project" value="UniProtKB-KW"/>
</dbReference>
<dbReference type="GO" id="GO:0008360">
    <property type="term" value="P:regulation of cell shape"/>
    <property type="evidence" value="ECO:0007669"/>
    <property type="project" value="UniProtKB-KW"/>
</dbReference>
<dbReference type="PROSITE" id="PS52029">
    <property type="entry name" value="LD_TPASE"/>
    <property type="match status" value="1"/>
</dbReference>
<dbReference type="Pfam" id="PF03734">
    <property type="entry name" value="YkuD"/>
    <property type="match status" value="1"/>
</dbReference>
<dbReference type="GO" id="GO:0018104">
    <property type="term" value="P:peptidoglycan-protein cross-linking"/>
    <property type="evidence" value="ECO:0007669"/>
    <property type="project" value="TreeGrafter"/>
</dbReference>
<accession>A0A6J7EB01</accession>
<evidence type="ECO:0000313" key="8">
    <source>
        <dbReference type="EMBL" id="CAB4878430.1"/>
    </source>
</evidence>
<dbReference type="GO" id="GO:0071555">
    <property type="term" value="P:cell wall organization"/>
    <property type="evidence" value="ECO:0007669"/>
    <property type="project" value="UniProtKB-KW"/>
</dbReference>
<dbReference type="AlphaFoldDB" id="A0A6J7EB01"/>
<dbReference type="SUPFAM" id="SSF141523">
    <property type="entry name" value="L,D-transpeptidase catalytic domain-like"/>
    <property type="match status" value="1"/>
</dbReference>
<dbReference type="InterPro" id="IPR036366">
    <property type="entry name" value="PGBDSf"/>
</dbReference>
<dbReference type="GO" id="GO:0071972">
    <property type="term" value="F:peptidoglycan L,D-transpeptidase activity"/>
    <property type="evidence" value="ECO:0007669"/>
    <property type="project" value="TreeGrafter"/>
</dbReference>
<dbReference type="PANTHER" id="PTHR30582">
    <property type="entry name" value="L,D-TRANSPEPTIDASE"/>
    <property type="match status" value="1"/>
</dbReference>
<dbReference type="Gene3D" id="2.40.440.10">
    <property type="entry name" value="L,D-transpeptidase catalytic domain-like"/>
    <property type="match status" value="1"/>
</dbReference>
<evidence type="ECO:0000256" key="3">
    <source>
        <dbReference type="ARBA" id="ARBA00022960"/>
    </source>
</evidence>
<dbReference type="EMBL" id="CAFBLQ010000129">
    <property type="protein sequence ID" value="CAB4878430.1"/>
    <property type="molecule type" value="Genomic_DNA"/>
</dbReference>
<evidence type="ECO:0000256" key="2">
    <source>
        <dbReference type="ARBA" id="ARBA00022679"/>
    </source>
</evidence>
<keyword evidence="4" id="KW-0573">Peptidoglycan synthesis</keyword>
<evidence type="ECO:0000256" key="4">
    <source>
        <dbReference type="ARBA" id="ARBA00022984"/>
    </source>
</evidence>
<evidence type="ECO:0000256" key="5">
    <source>
        <dbReference type="ARBA" id="ARBA00023316"/>
    </source>
</evidence>
<dbReference type="InterPro" id="IPR002477">
    <property type="entry name" value="Peptidoglycan-bd-like"/>
</dbReference>
<organism evidence="8">
    <name type="scientific">freshwater metagenome</name>
    <dbReference type="NCBI Taxonomy" id="449393"/>
    <lineage>
        <taxon>unclassified sequences</taxon>
        <taxon>metagenomes</taxon>
        <taxon>ecological metagenomes</taxon>
    </lineage>
</organism>
<keyword evidence="2" id="KW-0808">Transferase</keyword>
<feature type="domain" description="L,D-TPase catalytic" evidence="7">
    <location>
        <begin position="247"/>
        <end position="355"/>
    </location>
</feature>
<dbReference type="Pfam" id="PF01471">
    <property type="entry name" value="PG_binding_1"/>
    <property type="match status" value="1"/>
</dbReference>
<evidence type="ECO:0000259" key="7">
    <source>
        <dbReference type="PROSITE" id="PS52029"/>
    </source>
</evidence>
<dbReference type="UniPathway" id="UPA00219"/>
<dbReference type="InterPro" id="IPR038063">
    <property type="entry name" value="Transpep_catalytic_dom"/>
</dbReference>
<dbReference type="InterPro" id="IPR050979">
    <property type="entry name" value="LD-transpeptidase"/>
</dbReference>
<proteinExistence type="predicted"/>
<dbReference type="InterPro" id="IPR036365">
    <property type="entry name" value="PGBD-like_sf"/>
</dbReference>
<keyword evidence="5" id="KW-0961">Cell wall biogenesis/degradation</keyword>
<gene>
    <name evidence="8" type="ORF">UFOPK3423_01139</name>
</gene>
<evidence type="ECO:0000256" key="1">
    <source>
        <dbReference type="ARBA" id="ARBA00004752"/>
    </source>
</evidence>
<dbReference type="PANTHER" id="PTHR30582:SF2">
    <property type="entry name" value="L,D-TRANSPEPTIDASE YCIB-RELATED"/>
    <property type="match status" value="1"/>
</dbReference>
<dbReference type="Gene3D" id="1.10.101.10">
    <property type="entry name" value="PGBD-like superfamily/PGBD"/>
    <property type="match status" value="1"/>
</dbReference>
<dbReference type="Pfam" id="PF10646">
    <property type="entry name" value="Germane"/>
    <property type="match status" value="1"/>
</dbReference>